<reference evidence="2 3" key="1">
    <citation type="journal article" date="2015" name="Proc. Natl. Acad. Sci. U.S.A.">
        <title>The resurrection genome of Boea hygrometrica: A blueprint for survival of dehydration.</title>
        <authorList>
            <person name="Xiao L."/>
            <person name="Yang G."/>
            <person name="Zhang L."/>
            <person name="Yang X."/>
            <person name="Zhao S."/>
            <person name="Ji Z."/>
            <person name="Zhou Q."/>
            <person name="Hu M."/>
            <person name="Wang Y."/>
            <person name="Chen M."/>
            <person name="Xu Y."/>
            <person name="Jin H."/>
            <person name="Xiao X."/>
            <person name="Hu G."/>
            <person name="Bao F."/>
            <person name="Hu Y."/>
            <person name="Wan P."/>
            <person name="Li L."/>
            <person name="Deng X."/>
            <person name="Kuang T."/>
            <person name="Xiang C."/>
            <person name="Zhu J.K."/>
            <person name="Oliver M.J."/>
            <person name="He Y."/>
        </authorList>
    </citation>
    <scope>NUCLEOTIDE SEQUENCE [LARGE SCALE GENOMIC DNA]</scope>
    <source>
        <strain evidence="3">cv. XS01</strain>
    </source>
</reference>
<organism evidence="2 3">
    <name type="scientific">Dorcoceras hygrometricum</name>
    <dbReference type="NCBI Taxonomy" id="472368"/>
    <lineage>
        <taxon>Eukaryota</taxon>
        <taxon>Viridiplantae</taxon>
        <taxon>Streptophyta</taxon>
        <taxon>Embryophyta</taxon>
        <taxon>Tracheophyta</taxon>
        <taxon>Spermatophyta</taxon>
        <taxon>Magnoliopsida</taxon>
        <taxon>eudicotyledons</taxon>
        <taxon>Gunneridae</taxon>
        <taxon>Pentapetalae</taxon>
        <taxon>asterids</taxon>
        <taxon>lamiids</taxon>
        <taxon>Lamiales</taxon>
        <taxon>Gesneriaceae</taxon>
        <taxon>Didymocarpoideae</taxon>
        <taxon>Trichosporeae</taxon>
        <taxon>Loxocarpinae</taxon>
        <taxon>Dorcoceras</taxon>
    </lineage>
</organism>
<name>A0A2Z7BWJ8_9LAMI</name>
<proteinExistence type="predicted"/>
<accession>A0A2Z7BWJ8</accession>
<gene>
    <name evidence="2" type="ORF">F511_43092</name>
</gene>
<dbReference type="EMBL" id="KV003522">
    <property type="protein sequence ID" value="KZV36570.1"/>
    <property type="molecule type" value="Genomic_DNA"/>
</dbReference>
<evidence type="ECO:0000256" key="1">
    <source>
        <dbReference type="SAM" id="MobiDB-lite"/>
    </source>
</evidence>
<dbReference type="Proteomes" id="UP000250235">
    <property type="component" value="Unassembled WGS sequence"/>
</dbReference>
<feature type="compositionally biased region" description="Pro residues" evidence="1">
    <location>
        <begin position="36"/>
        <end position="46"/>
    </location>
</feature>
<protein>
    <submittedName>
        <fullName evidence="2">Uncharacterized protein</fullName>
    </submittedName>
</protein>
<evidence type="ECO:0000313" key="3">
    <source>
        <dbReference type="Proteomes" id="UP000250235"/>
    </source>
</evidence>
<sequence length="122" mass="13330">MECDFLKVNRGQIAISLKFGHKSSRPLSTSTSRPPHAAPLPPPIAAPPSPDFFVVGLVPITTTRRFRDLSPPTLKCQFPCESGRSQVTRRQQDVNEIGLVNSAVNGISVEQTADAKEISYEQ</sequence>
<feature type="compositionally biased region" description="Low complexity" evidence="1">
    <location>
        <begin position="25"/>
        <end position="35"/>
    </location>
</feature>
<evidence type="ECO:0000313" key="2">
    <source>
        <dbReference type="EMBL" id="KZV36570.1"/>
    </source>
</evidence>
<keyword evidence="3" id="KW-1185">Reference proteome</keyword>
<feature type="region of interest" description="Disordered" evidence="1">
    <location>
        <begin position="22"/>
        <end position="46"/>
    </location>
</feature>
<dbReference type="AlphaFoldDB" id="A0A2Z7BWJ8"/>